<evidence type="ECO:0000313" key="5">
    <source>
        <dbReference type="Proteomes" id="UP000320762"/>
    </source>
</evidence>
<feature type="binding site" evidence="2">
    <location>
        <position position="99"/>
    </location>
    <ligand>
        <name>substrate</name>
    </ligand>
</feature>
<dbReference type="PRINTS" id="PR00069">
    <property type="entry name" value="ALDKETRDTASE"/>
</dbReference>
<dbReference type="EMBL" id="VDMD01000012">
    <property type="protein sequence ID" value="TRM62591.1"/>
    <property type="molecule type" value="Genomic_DNA"/>
</dbReference>
<dbReference type="Gene3D" id="3.20.20.100">
    <property type="entry name" value="NADP-dependent oxidoreductase domain"/>
    <property type="match status" value="1"/>
</dbReference>
<evidence type="ECO:0000313" key="4">
    <source>
        <dbReference type="EMBL" id="TRM62591.1"/>
    </source>
</evidence>
<dbReference type="AlphaFoldDB" id="A0A550CCR1"/>
<dbReference type="PIRSF" id="PIRSF000097">
    <property type="entry name" value="AKR"/>
    <property type="match status" value="1"/>
</dbReference>
<organism evidence="4 5">
    <name type="scientific">Schizophyllum amplum</name>
    <dbReference type="NCBI Taxonomy" id="97359"/>
    <lineage>
        <taxon>Eukaryota</taxon>
        <taxon>Fungi</taxon>
        <taxon>Dikarya</taxon>
        <taxon>Basidiomycota</taxon>
        <taxon>Agaricomycotina</taxon>
        <taxon>Agaricomycetes</taxon>
        <taxon>Agaricomycetidae</taxon>
        <taxon>Agaricales</taxon>
        <taxon>Schizophyllaceae</taxon>
        <taxon>Schizophyllum</taxon>
    </lineage>
</organism>
<gene>
    <name evidence="4" type="ORF">BD626DRAFT_594440</name>
</gene>
<proteinExistence type="predicted"/>
<evidence type="ECO:0000256" key="2">
    <source>
        <dbReference type="PIRSR" id="PIRSR000097-2"/>
    </source>
</evidence>
<protein>
    <submittedName>
        <fullName evidence="4">NADP-dependent oxidoreductase domain-containing protein</fullName>
    </submittedName>
</protein>
<evidence type="ECO:0000259" key="3">
    <source>
        <dbReference type="Pfam" id="PF00248"/>
    </source>
</evidence>
<reference evidence="4 5" key="1">
    <citation type="journal article" date="2019" name="New Phytol.">
        <title>Comparative genomics reveals unique wood-decay strategies and fruiting body development in the Schizophyllaceae.</title>
        <authorList>
            <person name="Almasi E."/>
            <person name="Sahu N."/>
            <person name="Krizsan K."/>
            <person name="Balint B."/>
            <person name="Kovacs G.M."/>
            <person name="Kiss B."/>
            <person name="Cseklye J."/>
            <person name="Drula E."/>
            <person name="Henrissat B."/>
            <person name="Nagy I."/>
            <person name="Chovatia M."/>
            <person name="Adam C."/>
            <person name="LaButti K."/>
            <person name="Lipzen A."/>
            <person name="Riley R."/>
            <person name="Grigoriev I.V."/>
            <person name="Nagy L.G."/>
        </authorList>
    </citation>
    <scope>NUCLEOTIDE SEQUENCE [LARGE SCALE GENOMIC DNA]</scope>
    <source>
        <strain evidence="4 5">NL-1724</strain>
    </source>
</reference>
<dbReference type="OrthoDB" id="416253at2759"/>
<dbReference type="Pfam" id="PF00248">
    <property type="entry name" value="Aldo_ket_red"/>
    <property type="match status" value="1"/>
</dbReference>
<comment type="caution">
    <text evidence="4">The sequence shown here is derived from an EMBL/GenBank/DDBJ whole genome shotgun (WGS) entry which is preliminary data.</text>
</comment>
<dbReference type="PROSITE" id="PS00062">
    <property type="entry name" value="ALDOKETO_REDUCTASE_2"/>
    <property type="match status" value="1"/>
</dbReference>
<dbReference type="Proteomes" id="UP000320762">
    <property type="component" value="Unassembled WGS sequence"/>
</dbReference>
<dbReference type="PANTHER" id="PTHR11732">
    <property type="entry name" value="ALDO/KETO REDUCTASE"/>
    <property type="match status" value="1"/>
</dbReference>
<dbReference type="InterPro" id="IPR023210">
    <property type="entry name" value="NADP_OxRdtase_dom"/>
</dbReference>
<keyword evidence="5" id="KW-1185">Reference proteome</keyword>
<evidence type="ECO:0000256" key="1">
    <source>
        <dbReference type="PIRSR" id="PIRSR000097-1"/>
    </source>
</evidence>
<dbReference type="InterPro" id="IPR018170">
    <property type="entry name" value="Aldo/ket_reductase_CS"/>
</dbReference>
<name>A0A550CCR1_9AGAR</name>
<sequence length="276" mass="30242">MSKMASRTSQTVMHTLSDGGKIPWIAFGTGSALFMQDANRAVKQAIECGVTHFDGAQAYNNEESLLGQHSVHGGPSVSETLKESLRKLGTDYVDLFLIHSPGVYKKEATLPDVWREMEEAKTQGLTKSIGVSNFGIAELQTVLQGAIMVPAVNQIELHPYVWQTVRPLVEFCQSKGITVASYGGLYPAMTSGPLEPLLADIAERLGAQRGTAVTPSQVLMKWMYQKAIVVVTTSSKACRIRAYLDTLAVPDLSMEDMTRIEEVGSSVVKRKYNYQH</sequence>
<dbReference type="InterPro" id="IPR036812">
    <property type="entry name" value="NAD(P)_OxRdtase_dom_sf"/>
</dbReference>
<dbReference type="GO" id="GO:0016491">
    <property type="term" value="F:oxidoreductase activity"/>
    <property type="evidence" value="ECO:0007669"/>
    <property type="project" value="InterPro"/>
</dbReference>
<feature type="domain" description="NADP-dependent oxidoreductase" evidence="3">
    <location>
        <begin position="77"/>
        <end position="263"/>
    </location>
</feature>
<feature type="active site" description="Proton donor" evidence="1">
    <location>
        <position position="59"/>
    </location>
</feature>
<accession>A0A550CCR1</accession>
<dbReference type="SUPFAM" id="SSF51430">
    <property type="entry name" value="NAD(P)-linked oxidoreductase"/>
    <property type="match status" value="1"/>
</dbReference>
<dbReference type="STRING" id="97359.A0A550CCR1"/>
<dbReference type="InterPro" id="IPR020471">
    <property type="entry name" value="AKR"/>
</dbReference>